<name>Q2GWQ5_CHAGB</name>
<dbReference type="OrthoDB" id="4177236at2759"/>
<dbReference type="AlphaFoldDB" id="Q2GWQ5"/>
<protein>
    <recommendedName>
        <fullName evidence="3">Aminoglycoside phosphotransferase domain-containing protein</fullName>
    </recommendedName>
</protein>
<dbReference type="EMBL" id="CH408033">
    <property type="protein sequence ID" value="EAQ86346.1"/>
    <property type="molecule type" value="Genomic_DNA"/>
</dbReference>
<dbReference type="SUPFAM" id="SSF56112">
    <property type="entry name" value="Protein kinase-like (PK-like)"/>
    <property type="match status" value="1"/>
</dbReference>
<proteinExistence type="predicted"/>
<keyword evidence="2" id="KW-1185">Reference proteome</keyword>
<dbReference type="InParanoid" id="Q2GWQ5"/>
<evidence type="ECO:0008006" key="3">
    <source>
        <dbReference type="Google" id="ProtNLM"/>
    </source>
</evidence>
<dbReference type="Proteomes" id="UP000001056">
    <property type="component" value="Unassembled WGS sequence"/>
</dbReference>
<dbReference type="HOGENOM" id="CLU_1089902_0_0_1"/>
<organism evidence="1 2">
    <name type="scientific">Chaetomium globosum (strain ATCC 6205 / CBS 148.51 / DSM 1962 / NBRC 6347 / NRRL 1970)</name>
    <name type="common">Soil fungus</name>
    <dbReference type="NCBI Taxonomy" id="306901"/>
    <lineage>
        <taxon>Eukaryota</taxon>
        <taxon>Fungi</taxon>
        <taxon>Dikarya</taxon>
        <taxon>Ascomycota</taxon>
        <taxon>Pezizomycotina</taxon>
        <taxon>Sordariomycetes</taxon>
        <taxon>Sordariomycetidae</taxon>
        <taxon>Sordariales</taxon>
        <taxon>Chaetomiaceae</taxon>
        <taxon>Chaetomium</taxon>
    </lineage>
</organism>
<dbReference type="RefSeq" id="XP_001225255.1">
    <property type="nucleotide sequence ID" value="XM_001225254.1"/>
</dbReference>
<dbReference type="InterPro" id="IPR011009">
    <property type="entry name" value="Kinase-like_dom_sf"/>
</dbReference>
<accession>Q2GWQ5</accession>
<sequence>MAKSSPRSPFPSVLDILVETSSLCALEKVTTPATRPKLPYRVPDELLPAPLPSVAEILAAPKVGSHREGDVPIYRVGEHFAVKYSPTDVHAGVYPRMAPRRYIGYAGSAGKFHANGSNNDRTRTRLPRGHTRLTSSGLRPCCVTSPRSMLIFLAEFQAVQRAYRKVFNGHNESVFTHADLVGRNLILRKDGTVVMVNWQNAGWYPVYWEYCCSDVYGRRFDRTGSSWGSELAGMLDEYFAEADLMTRHKDYNYTL</sequence>
<evidence type="ECO:0000313" key="1">
    <source>
        <dbReference type="EMBL" id="EAQ86346.1"/>
    </source>
</evidence>
<gene>
    <name evidence="1" type="ORF">CHGG_07599</name>
</gene>
<reference evidence="2" key="1">
    <citation type="journal article" date="2015" name="Genome Announc.">
        <title>Draft genome sequence of the cellulolytic fungus Chaetomium globosum.</title>
        <authorList>
            <person name="Cuomo C.A."/>
            <person name="Untereiner W.A."/>
            <person name="Ma L.-J."/>
            <person name="Grabherr M."/>
            <person name="Birren B.W."/>
        </authorList>
    </citation>
    <scope>NUCLEOTIDE SEQUENCE [LARGE SCALE GENOMIC DNA]</scope>
    <source>
        <strain evidence="2">ATCC 6205 / CBS 148.51 / DSM 1962 / NBRC 6347 / NRRL 1970</strain>
    </source>
</reference>
<dbReference type="GeneID" id="4393739"/>
<evidence type="ECO:0000313" key="2">
    <source>
        <dbReference type="Proteomes" id="UP000001056"/>
    </source>
</evidence>
<dbReference type="VEuPathDB" id="FungiDB:CHGG_07599"/>